<dbReference type="PANTHER" id="PTHR12320:SF83">
    <property type="entry name" value="PROTEIN PHOSPHATASE 2C 55-RELATED"/>
    <property type="match status" value="1"/>
</dbReference>
<comment type="caution">
    <text evidence="3">The sequence shown here is derived from an EMBL/GenBank/DDBJ whole genome shotgun (WGS) entry which is preliminary data.</text>
</comment>
<sequence length="506" mass="55767">MKNSKYRIIPPSLLYQSLLLFKFRGFQIFESPDFIEGFRRWMPEEFIEHNRIQIPMRLDSLSKLNIAYGSSLRRAVIARVSQLSNLVSDLGFDRQVFCNKSNSLRYRAVVVCRNFNINKYPTYPAVSSLCHHHQKTHMAASRSQALSGDVYVDSLSLGHRSVLGLARSSAVFFGGQRIGSCRKAVSSLRNQCRFDVSQRTWESKPFFGLSSRDLYTSSCANHFRSANANVSFCISARSEQLENPADSPGSKHVDQKNLKFLSGSCYLPHPDKVEKGGEDAHFICEERGVVGVADGVGGWADIGVDAGEYARQLMSHSVSAIQEDPKRGVDPAKVLEKAHADTKVIGSSTACIIALTDQGVHAINLGDSGFIIIRNGRTVFRSPVQQYGFNFPYQLASGTGGDSPSSGQVLTFPVVPDDVIIAGTDGLFDNLYDREIATLVVQAERTGLKPEVTAHNIATLAQQRAQDRHRQTPFSAAAHDAGYRYFGGKLDDITVVVSYVTALIDQ</sequence>
<keyword evidence="4" id="KW-1185">Reference proteome</keyword>
<keyword evidence="1" id="KW-0464">Manganese</keyword>
<evidence type="ECO:0000259" key="2">
    <source>
        <dbReference type="PROSITE" id="PS51746"/>
    </source>
</evidence>
<evidence type="ECO:0000313" key="3">
    <source>
        <dbReference type="EMBL" id="KAJ8451808.1"/>
    </source>
</evidence>
<dbReference type="GO" id="GO:0004722">
    <property type="term" value="F:protein serine/threonine phosphatase activity"/>
    <property type="evidence" value="ECO:0007669"/>
    <property type="project" value="UniProtKB-EC"/>
</dbReference>
<keyword evidence="1" id="KW-0904">Protein phosphatase</keyword>
<keyword evidence="1" id="KW-0460">Magnesium</keyword>
<comment type="cofactor">
    <cofactor evidence="1">
        <name>Mg(2+)</name>
        <dbReference type="ChEBI" id="CHEBI:18420"/>
    </cofactor>
</comment>
<dbReference type="SMART" id="SM00331">
    <property type="entry name" value="PP2C_SIG"/>
    <property type="match status" value="1"/>
</dbReference>
<dbReference type="InterPro" id="IPR039123">
    <property type="entry name" value="PPTC7"/>
</dbReference>
<organism evidence="3 4">
    <name type="scientific">Carnegiea gigantea</name>
    <dbReference type="NCBI Taxonomy" id="171969"/>
    <lineage>
        <taxon>Eukaryota</taxon>
        <taxon>Viridiplantae</taxon>
        <taxon>Streptophyta</taxon>
        <taxon>Embryophyta</taxon>
        <taxon>Tracheophyta</taxon>
        <taxon>Spermatophyta</taxon>
        <taxon>Magnoliopsida</taxon>
        <taxon>eudicotyledons</taxon>
        <taxon>Gunneridae</taxon>
        <taxon>Pentapetalae</taxon>
        <taxon>Caryophyllales</taxon>
        <taxon>Cactineae</taxon>
        <taxon>Cactaceae</taxon>
        <taxon>Cactoideae</taxon>
        <taxon>Echinocereeae</taxon>
        <taxon>Carnegiea</taxon>
    </lineage>
</organism>
<name>A0A9Q1KYB2_9CARY</name>
<protein>
    <recommendedName>
        <fullName evidence="1">Protein phosphatase</fullName>
        <ecNumber evidence="1">3.1.3.16</ecNumber>
    </recommendedName>
</protein>
<dbReference type="EC" id="3.1.3.16" evidence="1"/>
<dbReference type="SMART" id="SM00332">
    <property type="entry name" value="PP2Cc"/>
    <property type="match status" value="1"/>
</dbReference>
<dbReference type="PANTHER" id="PTHR12320">
    <property type="entry name" value="PROTEIN PHOSPHATASE 2C"/>
    <property type="match status" value="1"/>
</dbReference>
<dbReference type="GO" id="GO:0046872">
    <property type="term" value="F:metal ion binding"/>
    <property type="evidence" value="ECO:0007669"/>
    <property type="project" value="UniProtKB-UniRule"/>
</dbReference>
<evidence type="ECO:0000313" key="4">
    <source>
        <dbReference type="Proteomes" id="UP001153076"/>
    </source>
</evidence>
<dbReference type="PROSITE" id="PS51746">
    <property type="entry name" value="PPM_2"/>
    <property type="match status" value="1"/>
</dbReference>
<reference evidence="3" key="1">
    <citation type="submission" date="2022-04" db="EMBL/GenBank/DDBJ databases">
        <title>Carnegiea gigantea Genome sequencing and assembly v2.</title>
        <authorList>
            <person name="Copetti D."/>
            <person name="Sanderson M.J."/>
            <person name="Burquez A."/>
            <person name="Wojciechowski M.F."/>
        </authorList>
    </citation>
    <scope>NUCLEOTIDE SEQUENCE</scope>
    <source>
        <strain evidence="3">SGP5-SGP5p</strain>
        <tissue evidence="3">Aerial part</tissue>
    </source>
</reference>
<dbReference type="EMBL" id="JAKOGI010000007">
    <property type="protein sequence ID" value="KAJ8451808.1"/>
    <property type="molecule type" value="Genomic_DNA"/>
</dbReference>
<keyword evidence="1" id="KW-0378">Hydrolase</keyword>
<feature type="domain" description="PPM-type phosphatase" evidence="2">
    <location>
        <begin position="261"/>
        <end position="500"/>
    </location>
</feature>
<dbReference type="OrthoDB" id="60843at2759"/>
<comment type="similarity">
    <text evidence="1">Belongs to the PP2C family.</text>
</comment>
<dbReference type="AlphaFoldDB" id="A0A9Q1KYB2"/>
<accession>A0A9Q1KYB2</accession>
<dbReference type="InterPro" id="IPR036457">
    <property type="entry name" value="PPM-type-like_dom_sf"/>
</dbReference>
<dbReference type="Proteomes" id="UP001153076">
    <property type="component" value="Unassembled WGS sequence"/>
</dbReference>
<keyword evidence="1" id="KW-0479">Metal-binding</keyword>
<evidence type="ECO:0000256" key="1">
    <source>
        <dbReference type="RuleBase" id="RU366020"/>
    </source>
</evidence>
<dbReference type="SUPFAM" id="SSF81606">
    <property type="entry name" value="PP2C-like"/>
    <property type="match status" value="1"/>
</dbReference>
<comment type="catalytic activity">
    <reaction evidence="1">
        <text>O-phospho-L-threonyl-[protein] + H2O = L-threonyl-[protein] + phosphate</text>
        <dbReference type="Rhea" id="RHEA:47004"/>
        <dbReference type="Rhea" id="RHEA-COMP:11060"/>
        <dbReference type="Rhea" id="RHEA-COMP:11605"/>
        <dbReference type="ChEBI" id="CHEBI:15377"/>
        <dbReference type="ChEBI" id="CHEBI:30013"/>
        <dbReference type="ChEBI" id="CHEBI:43474"/>
        <dbReference type="ChEBI" id="CHEBI:61977"/>
        <dbReference type="EC" id="3.1.3.16"/>
    </reaction>
</comment>
<comment type="catalytic activity">
    <reaction evidence="1">
        <text>O-phospho-L-seryl-[protein] + H2O = L-seryl-[protein] + phosphate</text>
        <dbReference type="Rhea" id="RHEA:20629"/>
        <dbReference type="Rhea" id="RHEA-COMP:9863"/>
        <dbReference type="Rhea" id="RHEA-COMP:11604"/>
        <dbReference type="ChEBI" id="CHEBI:15377"/>
        <dbReference type="ChEBI" id="CHEBI:29999"/>
        <dbReference type="ChEBI" id="CHEBI:43474"/>
        <dbReference type="ChEBI" id="CHEBI:83421"/>
        <dbReference type="EC" id="3.1.3.16"/>
    </reaction>
</comment>
<proteinExistence type="inferred from homology"/>
<gene>
    <name evidence="3" type="ORF">Cgig2_007291</name>
</gene>
<dbReference type="InterPro" id="IPR001932">
    <property type="entry name" value="PPM-type_phosphatase-like_dom"/>
</dbReference>
<comment type="cofactor">
    <cofactor evidence="1">
        <name>Mn(2+)</name>
        <dbReference type="ChEBI" id="CHEBI:29035"/>
    </cofactor>
</comment>
<dbReference type="Gene3D" id="3.60.40.10">
    <property type="entry name" value="PPM-type phosphatase domain"/>
    <property type="match status" value="2"/>
</dbReference>